<evidence type="ECO:0000256" key="1">
    <source>
        <dbReference type="ARBA" id="ARBA00004477"/>
    </source>
</evidence>
<keyword evidence="2 6" id="KW-0812">Transmembrane</keyword>
<name>A0A2Z7BHV8_9LAMI</name>
<feature type="domain" description="Reticulon" evidence="7">
    <location>
        <begin position="20"/>
        <end position="206"/>
    </location>
</feature>
<dbReference type="OrthoDB" id="567788at2759"/>
<keyword evidence="4 6" id="KW-1133">Transmembrane helix</keyword>
<keyword evidence="9" id="KW-1185">Reference proteome</keyword>
<gene>
    <name evidence="8" type="ORF">F511_07377</name>
</gene>
<evidence type="ECO:0000313" key="9">
    <source>
        <dbReference type="Proteomes" id="UP000250235"/>
    </source>
</evidence>
<keyword evidence="5 6" id="KW-0472">Membrane</keyword>
<evidence type="ECO:0000256" key="6">
    <source>
        <dbReference type="RuleBase" id="RU363132"/>
    </source>
</evidence>
<dbReference type="PANTHER" id="PTHR10994">
    <property type="entry name" value="RETICULON"/>
    <property type="match status" value="1"/>
</dbReference>
<reference evidence="8 9" key="1">
    <citation type="journal article" date="2015" name="Proc. Natl. Acad. Sci. U.S.A.">
        <title>The resurrection genome of Boea hygrometrica: A blueprint for survival of dehydration.</title>
        <authorList>
            <person name="Xiao L."/>
            <person name="Yang G."/>
            <person name="Zhang L."/>
            <person name="Yang X."/>
            <person name="Zhao S."/>
            <person name="Ji Z."/>
            <person name="Zhou Q."/>
            <person name="Hu M."/>
            <person name="Wang Y."/>
            <person name="Chen M."/>
            <person name="Xu Y."/>
            <person name="Jin H."/>
            <person name="Xiao X."/>
            <person name="Hu G."/>
            <person name="Bao F."/>
            <person name="Hu Y."/>
            <person name="Wan P."/>
            <person name="Li L."/>
            <person name="Deng X."/>
            <person name="Kuang T."/>
            <person name="Xiang C."/>
            <person name="Zhu J.K."/>
            <person name="Oliver M.J."/>
            <person name="He Y."/>
        </authorList>
    </citation>
    <scope>NUCLEOTIDE SEQUENCE [LARGE SCALE GENOMIC DNA]</scope>
    <source>
        <strain evidence="9">cv. XS01</strain>
    </source>
</reference>
<evidence type="ECO:0000256" key="4">
    <source>
        <dbReference type="ARBA" id="ARBA00022989"/>
    </source>
</evidence>
<evidence type="ECO:0000313" key="8">
    <source>
        <dbReference type="EMBL" id="KZV31526.1"/>
    </source>
</evidence>
<dbReference type="GO" id="GO:0005789">
    <property type="term" value="C:endoplasmic reticulum membrane"/>
    <property type="evidence" value="ECO:0007669"/>
    <property type="project" value="UniProtKB-SubCell"/>
</dbReference>
<evidence type="ECO:0000259" key="7">
    <source>
        <dbReference type="PROSITE" id="PS50845"/>
    </source>
</evidence>
<dbReference type="InterPro" id="IPR045064">
    <property type="entry name" value="Reticulon-like"/>
</dbReference>
<feature type="transmembrane region" description="Helical" evidence="6">
    <location>
        <begin position="144"/>
        <end position="162"/>
    </location>
</feature>
<dbReference type="EMBL" id="KV007465">
    <property type="protein sequence ID" value="KZV31526.1"/>
    <property type="molecule type" value="Genomic_DNA"/>
</dbReference>
<protein>
    <recommendedName>
        <fullName evidence="6">Reticulon-like protein</fullName>
    </recommendedName>
</protein>
<feature type="transmembrane region" description="Helical" evidence="6">
    <location>
        <begin position="53"/>
        <end position="71"/>
    </location>
</feature>
<dbReference type="InterPro" id="IPR003388">
    <property type="entry name" value="Reticulon"/>
</dbReference>
<evidence type="ECO:0000256" key="2">
    <source>
        <dbReference type="ARBA" id="ARBA00022692"/>
    </source>
</evidence>
<dbReference type="PANTHER" id="PTHR10994:SF193">
    <property type="entry name" value="RETICULON-LIKE PROTEIN"/>
    <property type="match status" value="1"/>
</dbReference>
<evidence type="ECO:0000256" key="5">
    <source>
        <dbReference type="ARBA" id="ARBA00023136"/>
    </source>
</evidence>
<dbReference type="AlphaFoldDB" id="A0A2Z7BHV8"/>
<keyword evidence="3 6" id="KW-0256">Endoplasmic reticulum</keyword>
<evidence type="ECO:0000256" key="3">
    <source>
        <dbReference type="ARBA" id="ARBA00022824"/>
    </source>
</evidence>
<dbReference type="Pfam" id="PF02453">
    <property type="entry name" value="Reticulon"/>
    <property type="match status" value="1"/>
</dbReference>
<sequence>MVDKIRGQDEKRLHKVFGGAADVFLWKDKKASAGVLGGVTAIWILSDVLEYNLITLVSHGLILALAVSFLWSNATTFINKSPPHIPKVDIPEDLALKLASGLRIEINQAVAFLRDIALGRDLKKFLCVIAGLWVLSLVGSCCDFLTLLYISVVLLFTVPVFYENYEHQVDSSTERAMAELKKQFAVFDAKVLSKIPRGPLKDKKNT</sequence>
<proteinExistence type="predicted"/>
<organism evidence="8 9">
    <name type="scientific">Dorcoceras hygrometricum</name>
    <dbReference type="NCBI Taxonomy" id="472368"/>
    <lineage>
        <taxon>Eukaryota</taxon>
        <taxon>Viridiplantae</taxon>
        <taxon>Streptophyta</taxon>
        <taxon>Embryophyta</taxon>
        <taxon>Tracheophyta</taxon>
        <taxon>Spermatophyta</taxon>
        <taxon>Magnoliopsida</taxon>
        <taxon>eudicotyledons</taxon>
        <taxon>Gunneridae</taxon>
        <taxon>Pentapetalae</taxon>
        <taxon>asterids</taxon>
        <taxon>lamiids</taxon>
        <taxon>Lamiales</taxon>
        <taxon>Gesneriaceae</taxon>
        <taxon>Didymocarpoideae</taxon>
        <taxon>Trichosporeae</taxon>
        <taxon>Loxocarpinae</taxon>
        <taxon>Dorcoceras</taxon>
    </lineage>
</organism>
<comment type="subcellular location">
    <subcellularLocation>
        <location evidence="1 6">Endoplasmic reticulum membrane</location>
        <topology evidence="1 6">Multi-pass membrane protein</topology>
    </subcellularLocation>
</comment>
<dbReference type="PROSITE" id="PS50845">
    <property type="entry name" value="RETICULON"/>
    <property type="match status" value="1"/>
</dbReference>
<accession>A0A2Z7BHV8</accession>
<dbReference type="Proteomes" id="UP000250235">
    <property type="component" value="Unassembled WGS sequence"/>
</dbReference>
<dbReference type="GO" id="GO:0009617">
    <property type="term" value="P:response to bacterium"/>
    <property type="evidence" value="ECO:0007669"/>
    <property type="project" value="InterPro"/>
</dbReference>